<evidence type="ECO:0000256" key="1">
    <source>
        <dbReference type="SAM" id="SignalP"/>
    </source>
</evidence>
<accession>A0ABS5J600</accession>
<dbReference type="InterPro" id="IPR032527">
    <property type="entry name" value="DUF4959"/>
</dbReference>
<evidence type="ECO:0000313" key="4">
    <source>
        <dbReference type="Proteomes" id="UP000676386"/>
    </source>
</evidence>
<dbReference type="Pfam" id="PF17166">
    <property type="entry name" value="DUF5126"/>
    <property type="match status" value="1"/>
</dbReference>
<dbReference type="InterPro" id="IPR032164">
    <property type="entry name" value="DUF5000"/>
</dbReference>
<dbReference type="PROSITE" id="PS51257">
    <property type="entry name" value="PROKAR_LIPOPROTEIN"/>
    <property type="match status" value="1"/>
</dbReference>
<dbReference type="SUPFAM" id="SSF49785">
    <property type="entry name" value="Galactose-binding domain-like"/>
    <property type="match status" value="1"/>
</dbReference>
<dbReference type="Pfam" id="PF16323">
    <property type="entry name" value="DUF4959"/>
    <property type="match status" value="1"/>
</dbReference>
<dbReference type="PROSITE" id="PS50022">
    <property type="entry name" value="FA58C_3"/>
    <property type="match status" value="1"/>
</dbReference>
<evidence type="ECO:0000313" key="3">
    <source>
        <dbReference type="EMBL" id="MBS0030478.1"/>
    </source>
</evidence>
<feature type="chain" id="PRO_5045481934" evidence="1">
    <location>
        <begin position="20"/>
        <end position="389"/>
    </location>
</feature>
<dbReference type="RefSeq" id="WP_211975613.1">
    <property type="nucleotide sequence ID" value="NZ_CBFHAM010000077.1"/>
</dbReference>
<protein>
    <submittedName>
        <fullName evidence="3">DUF4959 domain-containing protein</fullName>
    </submittedName>
</protein>
<feature type="signal peptide" evidence="1">
    <location>
        <begin position="1"/>
        <end position="19"/>
    </location>
</feature>
<dbReference type="EMBL" id="JAGTXB010000014">
    <property type="protein sequence ID" value="MBS0030478.1"/>
    <property type="molecule type" value="Genomic_DNA"/>
</dbReference>
<gene>
    <name evidence="3" type="ORF">KE626_24335</name>
</gene>
<dbReference type="Pfam" id="PF16391">
    <property type="entry name" value="DUF5000"/>
    <property type="match status" value="1"/>
</dbReference>
<name>A0ABS5J600_9BACT</name>
<feature type="domain" description="F5/8 type C" evidence="2">
    <location>
        <begin position="253"/>
        <end position="387"/>
    </location>
</feature>
<organism evidence="3 4">
    <name type="scientific">Chitinophaga hostae</name>
    <dbReference type="NCBI Taxonomy" id="2831022"/>
    <lineage>
        <taxon>Bacteria</taxon>
        <taxon>Pseudomonadati</taxon>
        <taxon>Bacteroidota</taxon>
        <taxon>Chitinophagia</taxon>
        <taxon>Chitinophagales</taxon>
        <taxon>Chitinophagaceae</taxon>
        <taxon>Chitinophaga</taxon>
    </lineage>
</organism>
<evidence type="ECO:0000259" key="2">
    <source>
        <dbReference type="PROSITE" id="PS50022"/>
    </source>
</evidence>
<comment type="caution">
    <text evidence="3">The sequence shown here is derived from an EMBL/GenBank/DDBJ whole genome shotgun (WGS) entry which is preliminary data.</text>
</comment>
<keyword evidence="1" id="KW-0732">Signal</keyword>
<dbReference type="InterPro" id="IPR033431">
    <property type="entry name" value="DUF5126"/>
</dbReference>
<dbReference type="Proteomes" id="UP000676386">
    <property type="component" value="Unassembled WGS sequence"/>
</dbReference>
<reference evidence="3 4" key="1">
    <citation type="submission" date="2021-04" db="EMBL/GenBank/DDBJ databases">
        <title>Chitinophaga sp. nov., isolated from the rhizosphere soil.</title>
        <authorList>
            <person name="He S."/>
        </authorList>
    </citation>
    <scope>NUCLEOTIDE SEQUENCE [LARGE SCALE GENOMIC DNA]</scope>
    <source>
        <strain evidence="3 4">2R12</strain>
    </source>
</reference>
<keyword evidence="4" id="KW-1185">Reference proteome</keyword>
<dbReference type="Gene3D" id="2.60.120.260">
    <property type="entry name" value="Galactose-binding domain-like"/>
    <property type="match status" value="1"/>
</dbReference>
<dbReference type="InterPro" id="IPR000421">
    <property type="entry name" value="FA58C"/>
</dbReference>
<sequence length="389" mass="43415">MKPYKFLLLLTSSISLLLAGCKKETHTPVNTEGEKPDVLKNVVITNMPGAAKISYSLPTNKDILYVKAVYKIKSGQQAREIRSSYYNNFLVVDGFGDTATHDIALYVVSRNEVASDAVTTAVKPLSPPMMDVRKSLLVKKDFGGINIKFANETKADLAIVTLVTDSLGALVPSDVHYTKLPGGSYSVRGFAAVKTKFGFFVRDHWGNQSDTMFQEVEPLFEKLLDKSTFREVKLPGDTDFGWGFPISGLWNGTMWHSADKLDGFPMSISFDLGVTAQLSRITLWQRPNEWIYLQNNLRKFEIWGSVNPASDGSWDSWTKLVEHTVIKPSGLPVGQKTQDDIDASIAGEQMTVPLDAPRVRYIRIKILRTWTDGGYAANIQEMKFWGNDK</sequence>
<proteinExistence type="predicted"/>
<dbReference type="InterPro" id="IPR008979">
    <property type="entry name" value="Galactose-bd-like_sf"/>
</dbReference>